<keyword evidence="1" id="KW-0472">Membrane</keyword>
<comment type="caution">
    <text evidence="2">The sequence shown here is derived from an EMBL/GenBank/DDBJ whole genome shotgun (WGS) entry which is preliminary data.</text>
</comment>
<evidence type="ECO:0008006" key="4">
    <source>
        <dbReference type="Google" id="ProtNLM"/>
    </source>
</evidence>
<name>A0A8S1KVH4_PARPR</name>
<feature type="transmembrane region" description="Helical" evidence="1">
    <location>
        <begin position="94"/>
        <end position="116"/>
    </location>
</feature>
<keyword evidence="3" id="KW-1185">Reference proteome</keyword>
<accession>A0A8S1KVH4</accession>
<keyword evidence="1" id="KW-1133">Transmembrane helix</keyword>
<sequence length="189" mass="23198">MLTTKHQKNQQQQRPCQKLKQLEFVFTLRLETEEKKNHLKQNQIQQKNSTLLLKIVLTKYQQILIKRKKQSQNLKLISLNYKWKYYNQIIKYALILRFLQNLINQMIIINFMILYFKQINNFQVINHILQSLILNKNHKIDKFKEINSFRRQTEKNQINQRHHQFKSNVINIELYMLKSVNQFQKESLL</sequence>
<gene>
    <name evidence="2" type="ORF">PPRIM_AZ9-3.1.T0220356</name>
</gene>
<reference evidence="2" key="1">
    <citation type="submission" date="2021-01" db="EMBL/GenBank/DDBJ databases">
        <authorList>
            <consortium name="Genoscope - CEA"/>
            <person name="William W."/>
        </authorList>
    </citation>
    <scope>NUCLEOTIDE SEQUENCE</scope>
</reference>
<keyword evidence="1" id="KW-0812">Transmembrane</keyword>
<organism evidence="2 3">
    <name type="scientific">Paramecium primaurelia</name>
    <dbReference type="NCBI Taxonomy" id="5886"/>
    <lineage>
        <taxon>Eukaryota</taxon>
        <taxon>Sar</taxon>
        <taxon>Alveolata</taxon>
        <taxon>Ciliophora</taxon>
        <taxon>Intramacronucleata</taxon>
        <taxon>Oligohymenophorea</taxon>
        <taxon>Peniculida</taxon>
        <taxon>Parameciidae</taxon>
        <taxon>Paramecium</taxon>
    </lineage>
</organism>
<dbReference type="EMBL" id="CAJJDM010000020">
    <property type="protein sequence ID" value="CAD8055014.1"/>
    <property type="molecule type" value="Genomic_DNA"/>
</dbReference>
<evidence type="ECO:0000313" key="2">
    <source>
        <dbReference type="EMBL" id="CAD8055014.1"/>
    </source>
</evidence>
<evidence type="ECO:0000313" key="3">
    <source>
        <dbReference type="Proteomes" id="UP000688137"/>
    </source>
</evidence>
<dbReference type="AlphaFoldDB" id="A0A8S1KVH4"/>
<proteinExistence type="predicted"/>
<evidence type="ECO:0000256" key="1">
    <source>
        <dbReference type="SAM" id="Phobius"/>
    </source>
</evidence>
<dbReference type="Proteomes" id="UP000688137">
    <property type="component" value="Unassembled WGS sequence"/>
</dbReference>
<protein>
    <recommendedName>
        <fullName evidence="4">Transmembrane protein</fullName>
    </recommendedName>
</protein>